<feature type="domain" description="Mycothiol-dependent maleylpyruvate isomerase metal-binding" evidence="1">
    <location>
        <begin position="28"/>
        <end position="113"/>
    </location>
</feature>
<name>A0ABS5KSX9_9ACTN</name>
<dbReference type="NCBIfam" id="TIGR03083">
    <property type="entry name" value="maleylpyruvate isomerase family mycothiol-dependent enzyme"/>
    <property type="match status" value="1"/>
</dbReference>
<dbReference type="Pfam" id="PF11716">
    <property type="entry name" value="MDMPI_N"/>
    <property type="match status" value="1"/>
</dbReference>
<gene>
    <name evidence="2" type="ORF">KGQ19_19995</name>
</gene>
<keyword evidence="2" id="KW-0413">Isomerase</keyword>
<dbReference type="InterPro" id="IPR034660">
    <property type="entry name" value="DinB/YfiT-like"/>
</dbReference>
<dbReference type="EMBL" id="JAAFYZ010000064">
    <property type="protein sequence ID" value="MBS2549152.1"/>
    <property type="molecule type" value="Genomic_DNA"/>
</dbReference>
<proteinExistence type="predicted"/>
<dbReference type="GO" id="GO:0016853">
    <property type="term" value="F:isomerase activity"/>
    <property type="evidence" value="ECO:0007669"/>
    <property type="project" value="UniProtKB-KW"/>
</dbReference>
<evidence type="ECO:0000259" key="1">
    <source>
        <dbReference type="Pfam" id="PF11716"/>
    </source>
</evidence>
<keyword evidence="3" id="KW-1185">Reference proteome</keyword>
<dbReference type="InterPro" id="IPR017517">
    <property type="entry name" value="Maleyloyr_isom"/>
</dbReference>
<accession>A0ABS5KSX9</accession>
<evidence type="ECO:0000313" key="2">
    <source>
        <dbReference type="EMBL" id="MBS2549152.1"/>
    </source>
</evidence>
<dbReference type="Proteomes" id="UP000730482">
    <property type="component" value="Unassembled WGS sequence"/>
</dbReference>
<protein>
    <submittedName>
        <fullName evidence="2">Maleylpyruvate isomerase family mycothiol-dependent enzyme</fullName>
    </submittedName>
</protein>
<comment type="caution">
    <text evidence="2">The sequence shown here is derived from an EMBL/GenBank/DDBJ whole genome shotgun (WGS) entry which is preliminary data.</text>
</comment>
<dbReference type="RefSeq" id="WP_212010717.1">
    <property type="nucleotide sequence ID" value="NZ_JAAFYZ010000064.1"/>
</dbReference>
<evidence type="ECO:0000313" key="3">
    <source>
        <dbReference type="Proteomes" id="UP000730482"/>
    </source>
</evidence>
<dbReference type="SUPFAM" id="SSF109854">
    <property type="entry name" value="DinB/YfiT-like putative metalloenzymes"/>
    <property type="match status" value="1"/>
</dbReference>
<dbReference type="InterPro" id="IPR024344">
    <property type="entry name" value="MDMPI_metal-binding"/>
</dbReference>
<reference evidence="2 3" key="1">
    <citation type="submission" date="2020-02" db="EMBL/GenBank/DDBJ databases">
        <title>Acidophilic actinobacteria isolated from forest soil.</title>
        <authorList>
            <person name="Golinska P."/>
        </authorList>
    </citation>
    <scope>NUCLEOTIDE SEQUENCE [LARGE SCALE GENOMIC DNA]</scope>
    <source>
        <strain evidence="2 3">NL8</strain>
    </source>
</reference>
<organism evidence="2 3">
    <name type="scientific">Catenulispora pinistramenti</name>
    <dbReference type="NCBI Taxonomy" id="2705254"/>
    <lineage>
        <taxon>Bacteria</taxon>
        <taxon>Bacillati</taxon>
        <taxon>Actinomycetota</taxon>
        <taxon>Actinomycetes</taxon>
        <taxon>Catenulisporales</taxon>
        <taxon>Catenulisporaceae</taxon>
        <taxon>Catenulispora</taxon>
    </lineage>
</organism>
<sequence length="239" mass="26193">MAYDADAFTRSASSAWQPVPHYVAYRNTRERVTALIQAHPDSERRPVPACPGWTVGRLLAHLVENCRLAETNTATPELSDRPMCLEEPGTAELLSEWARSAAVVEQAVAALPGPAAGSLLLMDAFTHEYDVRVALEEPLPHDHTAFPGAFEVALTGFAGAVLWRGLPPVRIETEDFSRNIGKGRPAAVLRGSRVEVYRSLVGRRTPYQIAALDWSADPRPWMPAFGWGPFTPPAETAER</sequence>